<dbReference type="Proteomes" id="UP000281474">
    <property type="component" value="Unassembled WGS sequence"/>
</dbReference>
<accession>A0A3L8PRS1</accession>
<dbReference type="OrthoDB" id="6404744at2"/>
<comment type="caution">
    <text evidence="1">The sequence shown here is derived from an EMBL/GenBank/DDBJ whole genome shotgun (WGS) entry which is preliminary data.</text>
</comment>
<proteinExistence type="predicted"/>
<organism evidence="1 2">
    <name type="scientific">Parashewanella curva</name>
    <dbReference type="NCBI Taxonomy" id="2338552"/>
    <lineage>
        <taxon>Bacteria</taxon>
        <taxon>Pseudomonadati</taxon>
        <taxon>Pseudomonadota</taxon>
        <taxon>Gammaproteobacteria</taxon>
        <taxon>Alteromonadales</taxon>
        <taxon>Shewanellaceae</taxon>
        <taxon>Parashewanella</taxon>
    </lineage>
</organism>
<reference evidence="1 2" key="1">
    <citation type="submission" date="2018-09" db="EMBL/GenBank/DDBJ databases">
        <title>Phylogeny of the Shewanellaceae, and recommendation for two new genera, Pseudoshewanella and Parashewanella.</title>
        <authorList>
            <person name="Wang G."/>
        </authorList>
    </citation>
    <scope>NUCLEOTIDE SEQUENCE [LARGE SCALE GENOMIC DNA]</scope>
    <source>
        <strain evidence="1 2">C51</strain>
    </source>
</reference>
<dbReference type="RefSeq" id="WP_121840592.1">
    <property type="nucleotide sequence ID" value="NZ_ML014848.1"/>
</dbReference>
<name>A0A3L8PRS1_9GAMM</name>
<evidence type="ECO:0000313" key="2">
    <source>
        <dbReference type="Proteomes" id="UP000281474"/>
    </source>
</evidence>
<sequence length="332" mass="38569">MLNMYCTTLANPCCTSKPRNQKFNDNPEDFVSLDHEGYVGIKQIASSSEPTVKLNWKNIEHFFTTEKKSARDLYFQLASVEIEDREKPKLFKELKTLADTAYRHEFKQKAKTGQYGDCNAYAVGELSFSIQNYDIDPKTLEQRLQKNIDKDVRDELVRSTDPNESLKYKPSLYEVDAERYLLTTHIIEKNVVEEFSEVQAFLNNERSAVESTLSQRLQGTIYDMLLKTGCEIRILRCPGRCKLTYKYSRLIPEDTSSPLKIKVESYKDFCFSTHEQRKEYLEVPSEQLSVKSMQILLTMEFRGQKITVTEVAVKLGNYLDSHQLIHIFPQTE</sequence>
<evidence type="ECO:0000313" key="1">
    <source>
        <dbReference type="EMBL" id="RLV58091.1"/>
    </source>
</evidence>
<keyword evidence="2" id="KW-1185">Reference proteome</keyword>
<protein>
    <submittedName>
        <fullName evidence="1">Uncharacterized protein</fullName>
    </submittedName>
</protein>
<gene>
    <name evidence="1" type="ORF">D5018_19150</name>
</gene>
<dbReference type="AlphaFoldDB" id="A0A3L8PRS1"/>
<dbReference type="EMBL" id="QZEI01000099">
    <property type="protein sequence ID" value="RLV58091.1"/>
    <property type="molecule type" value="Genomic_DNA"/>
</dbReference>